<dbReference type="Gene3D" id="1.20.1250.20">
    <property type="entry name" value="MFS general substrate transporter like domains"/>
    <property type="match status" value="1"/>
</dbReference>
<dbReference type="Gene3D" id="1.20.1720.10">
    <property type="entry name" value="Multidrug resistance protein D"/>
    <property type="match status" value="1"/>
</dbReference>
<evidence type="ECO:0000259" key="8">
    <source>
        <dbReference type="PROSITE" id="PS50850"/>
    </source>
</evidence>
<evidence type="ECO:0000256" key="7">
    <source>
        <dbReference type="SAM" id="Phobius"/>
    </source>
</evidence>
<evidence type="ECO:0000313" key="10">
    <source>
        <dbReference type="Proteomes" id="UP000235897"/>
    </source>
</evidence>
<accession>A0A2N8SZT4</accession>
<feature type="transmembrane region" description="Helical" evidence="7">
    <location>
        <begin position="76"/>
        <end position="95"/>
    </location>
</feature>
<protein>
    <submittedName>
        <fullName evidence="9">MFS transporter</fullName>
    </submittedName>
</protein>
<evidence type="ECO:0000313" key="9">
    <source>
        <dbReference type="EMBL" id="PNG07985.1"/>
    </source>
</evidence>
<dbReference type="Proteomes" id="UP000235897">
    <property type="component" value="Unassembled WGS sequence"/>
</dbReference>
<feature type="transmembrane region" description="Helical" evidence="7">
    <location>
        <begin position="197"/>
        <end position="219"/>
    </location>
</feature>
<gene>
    <name evidence="9" type="ORF">CXL00_02755</name>
</gene>
<dbReference type="PANTHER" id="PTHR42718">
    <property type="entry name" value="MAJOR FACILITATOR SUPERFAMILY MULTIDRUG TRANSPORTER MFSC"/>
    <property type="match status" value="1"/>
</dbReference>
<dbReference type="RefSeq" id="WP_102845935.1">
    <property type="nucleotide sequence ID" value="NZ_JAMOIG010000003.1"/>
</dbReference>
<name>A0A2N8SZT4_STUST</name>
<evidence type="ECO:0000256" key="1">
    <source>
        <dbReference type="ARBA" id="ARBA00004651"/>
    </source>
</evidence>
<keyword evidence="6 7" id="KW-0472">Membrane</keyword>
<dbReference type="PROSITE" id="PS50850">
    <property type="entry name" value="MFS"/>
    <property type="match status" value="1"/>
</dbReference>
<feature type="transmembrane region" description="Helical" evidence="7">
    <location>
        <begin position="468"/>
        <end position="490"/>
    </location>
</feature>
<feature type="transmembrane region" description="Helical" evidence="7">
    <location>
        <begin position="401"/>
        <end position="419"/>
    </location>
</feature>
<proteinExistence type="predicted"/>
<dbReference type="InterPro" id="IPR020846">
    <property type="entry name" value="MFS_dom"/>
</dbReference>
<dbReference type="InterPro" id="IPR036259">
    <property type="entry name" value="MFS_trans_sf"/>
</dbReference>
<feature type="transmembrane region" description="Helical" evidence="7">
    <location>
        <begin position="329"/>
        <end position="347"/>
    </location>
</feature>
<feature type="transmembrane region" description="Helical" evidence="7">
    <location>
        <begin position="47"/>
        <end position="67"/>
    </location>
</feature>
<dbReference type="Pfam" id="PF07690">
    <property type="entry name" value="MFS_1"/>
    <property type="match status" value="1"/>
</dbReference>
<dbReference type="SUPFAM" id="SSF103473">
    <property type="entry name" value="MFS general substrate transporter"/>
    <property type="match status" value="1"/>
</dbReference>
<feature type="transmembrane region" description="Helical" evidence="7">
    <location>
        <begin position="298"/>
        <end position="322"/>
    </location>
</feature>
<feature type="transmembrane region" description="Helical" evidence="7">
    <location>
        <begin position="160"/>
        <end position="185"/>
    </location>
</feature>
<evidence type="ECO:0000256" key="5">
    <source>
        <dbReference type="ARBA" id="ARBA00022989"/>
    </source>
</evidence>
<feature type="transmembrane region" description="Helical" evidence="7">
    <location>
        <begin position="101"/>
        <end position="122"/>
    </location>
</feature>
<keyword evidence="5 7" id="KW-1133">Transmembrane helix</keyword>
<comment type="caution">
    <text evidence="9">The sequence shown here is derived from an EMBL/GenBank/DDBJ whole genome shotgun (WGS) entry which is preliminary data.</text>
</comment>
<dbReference type="GO" id="GO:0022857">
    <property type="term" value="F:transmembrane transporter activity"/>
    <property type="evidence" value="ECO:0007669"/>
    <property type="project" value="InterPro"/>
</dbReference>
<keyword evidence="3" id="KW-1003">Cell membrane</keyword>
<keyword evidence="4 7" id="KW-0812">Transmembrane</keyword>
<dbReference type="CDD" id="cd17321">
    <property type="entry name" value="MFS_MMR_MDR_like"/>
    <property type="match status" value="1"/>
</dbReference>
<comment type="subcellular location">
    <subcellularLocation>
        <location evidence="1">Cell membrane</location>
        <topology evidence="1">Multi-pass membrane protein</topology>
    </subcellularLocation>
</comment>
<dbReference type="PANTHER" id="PTHR42718:SF47">
    <property type="entry name" value="METHYL VIOLOGEN RESISTANCE PROTEIN SMVA"/>
    <property type="match status" value="1"/>
</dbReference>
<dbReference type="AlphaFoldDB" id="A0A2N8SZT4"/>
<dbReference type="InterPro" id="IPR011701">
    <property type="entry name" value="MFS"/>
</dbReference>
<evidence type="ECO:0000256" key="6">
    <source>
        <dbReference type="ARBA" id="ARBA00023136"/>
    </source>
</evidence>
<feature type="transmembrane region" description="Helical" evidence="7">
    <location>
        <begin position="353"/>
        <end position="380"/>
    </location>
</feature>
<dbReference type="OrthoDB" id="9807274at2"/>
<reference evidence="9 10" key="1">
    <citation type="submission" date="2018-01" db="EMBL/GenBank/DDBJ databases">
        <title>Denitrification phenotypes of diverse strains of Pseudomonas stutzeri.</title>
        <authorList>
            <person name="Milligan D.A."/>
            <person name="Bergaust L."/>
            <person name="Bakken L.R."/>
            <person name="Frostegard A."/>
        </authorList>
    </citation>
    <scope>NUCLEOTIDE SEQUENCE [LARGE SCALE GENOMIC DNA]</scope>
    <source>
        <strain evidence="9 10">28a3</strain>
    </source>
</reference>
<feature type="transmembrane region" description="Helical" evidence="7">
    <location>
        <begin position="266"/>
        <end position="286"/>
    </location>
</feature>
<evidence type="ECO:0000256" key="3">
    <source>
        <dbReference type="ARBA" id="ARBA00022475"/>
    </source>
</evidence>
<dbReference type="GO" id="GO:0005886">
    <property type="term" value="C:plasma membrane"/>
    <property type="evidence" value="ECO:0007669"/>
    <property type="project" value="UniProtKB-SubCell"/>
</dbReference>
<evidence type="ECO:0000256" key="2">
    <source>
        <dbReference type="ARBA" id="ARBA00022448"/>
    </source>
</evidence>
<feature type="transmembrane region" description="Helical" evidence="7">
    <location>
        <begin position="134"/>
        <end position="154"/>
    </location>
</feature>
<sequence length="509" mass="51888">MNPLINRWLLLAAVLLAFTPLMIDVTILHIAIPTLTLDLRASGTEVLWIVDIYPLIMAGLLVPMGFLTDRVGTQRTLLLGMTIFSLASIGAAFSSTPAMLIAARASLALGSAMMMPAILAVVRRAFNDEHERGIALGLWGTVAAAGAAVGPLVGGLLLEHFWWGSVFLINVPIMLAVTPLVYALVPNEGSDSQAPWPIGQALVLIAGLMLSVFAIKSLFKPDQSALIAGALLAVGIGLLSIFARFQLRSPHPMLDLSLFKRGQVRAGLAMALVASGALAGVELTIAQEMQFVIGKTPLEAGLFLLPLMAAAAVGGPIAGWIAGRVGLRWLATASLAASAASLGGLAVSDFHAAGAVVICLLATLGLALSVGLTASSIAIMSAITPEKAGSAGSLEATAYDLGSGLGITGFGVLLATAYAKALATPENLAPAIAAQARLSIGETMMVASGLPGQQGKALLESGRAAFSLAHTGVLSTAAAMLAALAIVLCVSLRDQGSVRSDDSAIEADG</sequence>
<organism evidence="9 10">
    <name type="scientific">Stutzerimonas stutzeri</name>
    <name type="common">Pseudomonas stutzeri</name>
    <dbReference type="NCBI Taxonomy" id="316"/>
    <lineage>
        <taxon>Bacteria</taxon>
        <taxon>Pseudomonadati</taxon>
        <taxon>Pseudomonadota</taxon>
        <taxon>Gammaproteobacteria</taxon>
        <taxon>Pseudomonadales</taxon>
        <taxon>Pseudomonadaceae</taxon>
        <taxon>Stutzerimonas</taxon>
    </lineage>
</organism>
<feature type="transmembrane region" description="Helical" evidence="7">
    <location>
        <begin position="225"/>
        <end position="245"/>
    </location>
</feature>
<keyword evidence="2" id="KW-0813">Transport</keyword>
<evidence type="ECO:0000256" key="4">
    <source>
        <dbReference type="ARBA" id="ARBA00022692"/>
    </source>
</evidence>
<feature type="domain" description="Major facilitator superfamily (MFS) profile" evidence="8">
    <location>
        <begin position="10"/>
        <end position="494"/>
    </location>
</feature>
<dbReference type="EMBL" id="POUW01000001">
    <property type="protein sequence ID" value="PNG07985.1"/>
    <property type="molecule type" value="Genomic_DNA"/>
</dbReference>
<dbReference type="PRINTS" id="PR01036">
    <property type="entry name" value="TCRTETB"/>
</dbReference>